<evidence type="ECO:0000256" key="2">
    <source>
        <dbReference type="ARBA" id="ARBA00022801"/>
    </source>
</evidence>
<dbReference type="PROSITE" id="PS51198">
    <property type="entry name" value="UVRD_HELICASE_ATP_BIND"/>
    <property type="match status" value="1"/>
</dbReference>
<dbReference type="InterPro" id="IPR014016">
    <property type="entry name" value="UvrD-like_ATP-bd"/>
</dbReference>
<dbReference type="GO" id="GO:0000725">
    <property type="term" value="P:recombinational repair"/>
    <property type="evidence" value="ECO:0007669"/>
    <property type="project" value="TreeGrafter"/>
</dbReference>
<comment type="caution">
    <text evidence="7">The sequence shown here is derived from an EMBL/GenBank/DDBJ whole genome shotgun (WGS) entry which is preliminary data.</text>
</comment>
<dbReference type="RefSeq" id="WP_116050024.1">
    <property type="nucleotide sequence ID" value="NZ_QUBQ01000008.1"/>
</dbReference>
<dbReference type="GO" id="GO:0043138">
    <property type="term" value="F:3'-5' DNA helicase activity"/>
    <property type="evidence" value="ECO:0007669"/>
    <property type="project" value="TreeGrafter"/>
</dbReference>
<evidence type="ECO:0000259" key="6">
    <source>
        <dbReference type="PROSITE" id="PS51198"/>
    </source>
</evidence>
<dbReference type="AlphaFoldDB" id="A0A371P0G2"/>
<dbReference type="GO" id="GO:0005829">
    <property type="term" value="C:cytosol"/>
    <property type="evidence" value="ECO:0007669"/>
    <property type="project" value="TreeGrafter"/>
</dbReference>
<dbReference type="OrthoDB" id="9765670at2"/>
<evidence type="ECO:0000313" key="8">
    <source>
        <dbReference type="Proteomes" id="UP000261905"/>
    </source>
</evidence>
<keyword evidence="2 5" id="KW-0378">Hydrolase</keyword>
<dbReference type="SUPFAM" id="SSF52540">
    <property type="entry name" value="P-loop containing nucleoside triphosphate hydrolases"/>
    <property type="match status" value="1"/>
</dbReference>
<dbReference type="InterPro" id="IPR000212">
    <property type="entry name" value="DNA_helicase_UvrD/REP"/>
</dbReference>
<dbReference type="GO" id="GO:0003677">
    <property type="term" value="F:DNA binding"/>
    <property type="evidence" value="ECO:0007669"/>
    <property type="project" value="InterPro"/>
</dbReference>
<dbReference type="Proteomes" id="UP000261905">
    <property type="component" value="Unassembled WGS sequence"/>
</dbReference>
<dbReference type="GO" id="GO:0005524">
    <property type="term" value="F:ATP binding"/>
    <property type="evidence" value="ECO:0007669"/>
    <property type="project" value="UniProtKB-UniRule"/>
</dbReference>
<evidence type="ECO:0000256" key="3">
    <source>
        <dbReference type="ARBA" id="ARBA00022806"/>
    </source>
</evidence>
<keyword evidence="4 5" id="KW-0067">ATP-binding</keyword>
<name>A0A371P0G2_9BACL</name>
<protein>
    <submittedName>
        <fullName evidence="7">ATP-dependent helicase</fullName>
    </submittedName>
</protein>
<evidence type="ECO:0000256" key="1">
    <source>
        <dbReference type="ARBA" id="ARBA00022741"/>
    </source>
</evidence>
<evidence type="ECO:0000313" key="7">
    <source>
        <dbReference type="EMBL" id="REK69424.1"/>
    </source>
</evidence>
<keyword evidence="3 5" id="KW-0347">Helicase</keyword>
<accession>A0A371P0G2</accession>
<feature type="domain" description="UvrD-like helicase ATP-binding" evidence="6">
    <location>
        <begin position="5"/>
        <end position="252"/>
    </location>
</feature>
<dbReference type="PANTHER" id="PTHR11070">
    <property type="entry name" value="UVRD / RECB / PCRA DNA HELICASE FAMILY MEMBER"/>
    <property type="match status" value="1"/>
</dbReference>
<gene>
    <name evidence="7" type="ORF">DX130_25065</name>
</gene>
<dbReference type="Pfam" id="PF13245">
    <property type="entry name" value="AAA_19"/>
    <property type="match status" value="1"/>
</dbReference>
<feature type="binding site" evidence="5">
    <location>
        <begin position="26"/>
        <end position="33"/>
    </location>
    <ligand>
        <name>ATP</name>
        <dbReference type="ChEBI" id="CHEBI:30616"/>
    </ligand>
</feature>
<keyword evidence="8" id="KW-1185">Reference proteome</keyword>
<dbReference type="InterPro" id="IPR027417">
    <property type="entry name" value="P-loop_NTPase"/>
</dbReference>
<proteinExistence type="predicted"/>
<keyword evidence="1 5" id="KW-0547">Nucleotide-binding</keyword>
<sequence length="627" mass="73559">MVEKLELEVQEILKCIARKQNFLLSGGAGSGKTYSLVQLIKEIIHTNPLTKIACITYTNAAVKEIEERVSHQNLKVSTIHDFLWDSIRNYQKDLKNGLIDLINTEESKITSPDGTVEASYFNNVNEGIQYKEYTRIQEGIISHDEVLELANYLYKKHSVLCDILQDTFQFIFIDEYQDTSPLVIKIFLEHVKKSKRRSIIGLFGDAMQSIYDSGIGNINEYIESNEVFEVQKKQNRRNPRLVIELANKLRYDILVQEPSEDPTAPNMLNGVIKEGNIKFLYSSNDSIEEIKKTLYFEEWDFTDSKQTKELYLTHNLIAAKAGFPSLMEIYDKDPIIKFKNEMRRKIKEDNVSINENETFDQIADLLAIRGKQKKLKKEILLEDPETRILYNLLKDKTYYEVKGIYLDKESLIDDKKQDETDENRKGSKRDALVKHLFKIQHIVDLYNKKNYNEFIRRTELPITSIKRKKEIHDIIKSFSDFSNKKIGEIIELADINGICKKDDKYNKFVQDNFYVFDRVREVKYSEFQNLFFYLEGFTPFSTQHKIKGAEFENVLVILDNGKWSSFNFDYLFSEQSEKASVYYRTKKLFYVCCTRARDNLVVFFHNPSDLIIRQAKDWFGDDNVKMI</sequence>
<evidence type="ECO:0000256" key="5">
    <source>
        <dbReference type="PROSITE-ProRule" id="PRU00560"/>
    </source>
</evidence>
<dbReference type="GO" id="GO:0016787">
    <property type="term" value="F:hydrolase activity"/>
    <property type="evidence" value="ECO:0007669"/>
    <property type="project" value="UniProtKB-UniRule"/>
</dbReference>
<dbReference type="Gene3D" id="3.40.50.300">
    <property type="entry name" value="P-loop containing nucleotide triphosphate hydrolases"/>
    <property type="match status" value="2"/>
</dbReference>
<dbReference type="EMBL" id="QUBQ01000008">
    <property type="protein sequence ID" value="REK69424.1"/>
    <property type="molecule type" value="Genomic_DNA"/>
</dbReference>
<evidence type="ECO:0000256" key="4">
    <source>
        <dbReference type="ARBA" id="ARBA00022840"/>
    </source>
</evidence>
<organism evidence="7 8">
    <name type="scientific">Paenibacillus paeoniae</name>
    <dbReference type="NCBI Taxonomy" id="2292705"/>
    <lineage>
        <taxon>Bacteria</taxon>
        <taxon>Bacillati</taxon>
        <taxon>Bacillota</taxon>
        <taxon>Bacilli</taxon>
        <taxon>Bacillales</taxon>
        <taxon>Paenibacillaceae</taxon>
        <taxon>Paenibacillus</taxon>
    </lineage>
</organism>
<dbReference type="PANTHER" id="PTHR11070:SF3">
    <property type="entry name" value="DNA 3'-5' HELICASE"/>
    <property type="match status" value="1"/>
</dbReference>
<reference evidence="7 8" key="1">
    <citation type="submission" date="2018-08" db="EMBL/GenBank/DDBJ databases">
        <title>Paenibacillus sp. M4BSY-1, whole genome shotgun sequence.</title>
        <authorList>
            <person name="Tuo L."/>
        </authorList>
    </citation>
    <scope>NUCLEOTIDE SEQUENCE [LARGE SCALE GENOMIC DNA]</scope>
    <source>
        <strain evidence="7 8">M4BSY-1</strain>
    </source>
</reference>